<proteinExistence type="predicted"/>
<organism evidence="1 2">
    <name type="scientific">Paractinoplanes globisporus</name>
    <dbReference type="NCBI Taxonomy" id="113565"/>
    <lineage>
        <taxon>Bacteria</taxon>
        <taxon>Bacillati</taxon>
        <taxon>Actinomycetota</taxon>
        <taxon>Actinomycetes</taxon>
        <taxon>Micromonosporales</taxon>
        <taxon>Micromonosporaceae</taxon>
        <taxon>Paractinoplanes</taxon>
    </lineage>
</organism>
<dbReference type="Proteomes" id="UP001602245">
    <property type="component" value="Unassembled WGS sequence"/>
</dbReference>
<reference evidence="1 2" key="1">
    <citation type="submission" date="2024-10" db="EMBL/GenBank/DDBJ databases">
        <title>The Natural Products Discovery Center: Release of the First 8490 Sequenced Strains for Exploring Actinobacteria Biosynthetic Diversity.</title>
        <authorList>
            <person name="Kalkreuter E."/>
            <person name="Kautsar S.A."/>
            <person name="Yang D."/>
            <person name="Bader C.D."/>
            <person name="Teijaro C.N."/>
            <person name="Fluegel L."/>
            <person name="Davis C.M."/>
            <person name="Simpson J.R."/>
            <person name="Lauterbach L."/>
            <person name="Steele A.D."/>
            <person name="Gui C."/>
            <person name="Meng S."/>
            <person name="Li G."/>
            <person name="Viehrig K."/>
            <person name="Ye F."/>
            <person name="Su P."/>
            <person name="Kiefer A.F."/>
            <person name="Nichols A."/>
            <person name="Cepeda A.J."/>
            <person name="Yan W."/>
            <person name="Fan B."/>
            <person name="Jiang Y."/>
            <person name="Adhikari A."/>
            <person name="Zheng C.-J."/>
            <person name="Schuster L."/>
            <person name="Cowan T.M."/>
            <person name="Smanski M.J."/>
            <person name="Chevrette M.G."/>
            <person name="De Carvalho L.P.S."/>
            <person name="Shen B."/>
        </authorList>
    </citation>
    <scope>NUCLEOTIDE SEQUENCE [LARGE SCALE GENOMIC DNA]</scope>
    <source>
        <strain evidence="1 2">NPDC000087</strain>
    </source>
</reference>
<evidence type="ECO:0000313" key="1">
    <source>
        <dbReference type="EMBL" id="MFF5296279.1"/>
    </source>
</evidence>
<accession>A0ABW6WUL9</accession>
<evidence type="ECO:0008006" key="3">
    <source>
        <dbReference type="Google" id="ProtNLM"/>
    </source>
</evidence>
<comment type="caution">
    <text evidence="1">The sequence shown here is derived from an EMBL/GenBank/DDBJ whole genome shotgun (WGS) entry which is preliminary data.</text>
</comment>
<sequence>MNAFREMGRTAPGPADVALYAGAEGPESRGYRLTILAAKTELAVDETVRVVHVCESVTEDAELYVMGPKPVYDEYVDGIRATDRLPAGEDPFAPAAYDGRVLPGPGVDTNYEVVEYAFTSAGEHTVQWRLGGTGSNTLRFTVR</sequence>
<dbReference type="EMBL" id="JBIAZU010000008">
    <property type="protein sequence ID" value="MFF5296279.1"/>
    <property type="molecule type" value="Genomic_DNA"/>
</dbReference>
<evidence type="ECO:0000313" key="2">
    <source>
        <dbReference type="Proteomes" id="UP001602245"/>
    </source>
</evidence>
<name>A0ABW6WUL9_9ACTN</name>
<dbReference type="RefSeq" id="WP_020517053.1">
    <property type="nucleotide sequence ID" value="NZ_JBIAZU010000008.1"/>
</dbReference>
<protein>
    <recommendedName>
        <fullName evidence="3">Proteinase inhibitor I42 chagasin domain-containing protein</fullName>
    </recommendedName>
</protein>
<keyword evidence="2" id="KW-1185">Reference proteome</keyword>
<gene>
    <name evidence="1" type="ORF">ACFY35_43165</name>
</gene>